<dbReference type="Pfam" id="PF00106">
    <property type="entry name" value="adh_short"/>
    <property type="match status" value="1"/>
</dbReference>
<comment type="similarity">
    <text evidence="1">Belongs to the short-chain dehydrogenases/reductases (SDR) family.</text>
</comment>
<reference evidence="3 4" key="1">
    <citation type="submission" date="2024-02" db="EMBL/GenBank/DDBJ databases">
        <title>First draft genome assembly of two strains of Seiridium cardinale.</title>
        <authorList>
            <person name="Emiliani G."/>
            <person name="Scali E."/>
        </authorList>
    </citation>
    <scope>NUCLEOTIDE SEQUENCE [LARGE SCALE GENOMIC DNA]</scope>
    <source>
        <strain evidence="3 4">BM-138-000479</strain>
    </source>
</reference>
<dbReference type="PANTHER" id="PTHR43008:SF8">
    <property type="entry name" value="BENZIL REDUCTASE ((S)-BENZOIN FORMING) IRC24"/>
    <property type="match status" value="1"/>
</dbReference>
<evidence type="ECO:0000313" key="4">
    <source>
        <dbReference type="Proteomes" id="UP001465668"/>
    </source>
</evidence>
<gene>
    <name evidence="3" type="ORF">SCAR479_12936</name>
</gene>
<dbReference type="InterPro" id="IPR036291">
    <property type="entry name" value="NAD(P)-bd_dom_sf"/>
</dbReference>
<evidence type="ECO:0000256" key="1">
    <source>
        <dbReference type="ARBA" id="ARBA00006484"/>
    </source>
</evidence>
<dbReference type="Gene3D" id="3.40.50.720">
    <property type="entry name" value="NAD(P)-binding Rossmann-like Domain"/>
    <property type="match status" value="1"/>
</dbReference>
<accession>A0ABR2X9D7</accession>
<dbReference type="EMBL" id="JARVKM010000094">
    <property type="protein sequence ID" value="KAK9770367.1"/>
    <property type="molecule type" value="Genomic_DNA"/>
</dbReference>
<dbReference type="PRINTS" id="PR00081">
    <property type="entry name" value="GDHRDH"/>
</dbReference>
<evidence type="ECO:0000313" key="3">
    <source>
        <dbReference type="EMBL" id="KAK9770367.1"/>
    </source>
</evidence>
<dbReference type="SUPFAM" id="SSF51735">
    <property type="entry name" value="NAD(P)-binding Rossmann-fold domains"/>
    <property type="match status" value="1"/>
</dbReference>
<dbReference type="PANTHER" id="PTHR43008">
    <property type="entry name" value="BENZIL REDUCTASE"/>
    <property type="match status" value="1"/>
</dbReference>
<sequence length="258" mass="27674">MAASKKDIVFITGGNTGLGLEIARKLIREHADRFHVIIGSRTLAKGNAAVGSLKAEGFDSVETVQVDVTNEECLATAAKTVTERHGRVDVLHVNAGIALDLNYTDRKEWPLSRLLMTSMETNVAGAAATVENFSPLLEKAENPRVVFMTSGAGSVQLAHDHVVLSLNWPSYSVSKAALNMLMMHYFHKFPQWKVNACAPGFRATNLNNFGEGSPGGVPPGPVEDGAVNAVRLSLLGKDGERGTFTQLVGKDGHGEIPW</sequence>
<protein>
    <recommendedName>
        <fullName evidence="5">NAD(P)-binding protein</fullName>
    </recommendedName>
</protein>
<keyword evidence="4" id="KW-1185">Reference proteome</keyword>
<organism evidence="3 4">
    <name type="scientific">Seiridium cardinale</name>
    <dbReference type="NCBI Taxonomy" id="138064"/>
    <lineage>
        <taxon>Eukaryota</taxon>
        <taxon>Fungi</taxon>
        <taxon>Dikarya</taxon>
        <taxon>Ascomycota</taxon>
        <taxon>Pezizomycotina</taxon>
        <taxon>Sordariomycetes</taxon>
        <taxon>Xylariomycetidae</taxon>
        <taxon>Amphisphaeriales</taxon>
        <taxon>Sporocadaceae</taxon>
        <taxon>Seiridium</taxon>
    </lineage>
</organism>
<name>A0ABR2X9D7_9PEZI</name>
<evidence type="ECO:0008006" key="5">
    <source>
        <dbReference type="Google" id="ProtNLM"/>
    </source>
</evidence>
<keyword evidence="2" id="KW-0560">Oxidoreductase</keyword>
<proteinExistence type="inferred from homology"/>
<dbReference type="InterPro" id="IPR002347">
    <property type="entry name" value="SDR_fam"/>
</dbReference>
<evidence type="ECO:0000256" key="2">
    <source>
        <dbReference type="ARBA" id="ARBA00023002"/>
    </source>
</evidence>
<dbReference type="Proteomes" id="UP001465668">
    <property type="component" value="Unassembled WGS sequence"/>
</dbReference>
<comment type="caution">
    <text evidence="3">The sequence shown here is derived from an EMBL/GenBank/DDBJ whole genome shotgun (WGS) entry which is preliminary data.</text>
</comment>